<keyword evidence="2 7" id="KW-0812">Transmembrane</keyword>
<name>A0A1X6WUV5_9MICO</name>
<evidence type="ECO:0000313" key="9">
    <source>
        <dbReference type="Proteomes" id="UP000195981"/>
    </source>
</evidence>
<evidence type="ECO:0000256" key="5">
    <source>
        <dbReference type="ARBA" id="ARBA00023010"/>
    </source>
</evidence>
<evidence type="ECO:0000256" key="6">
    <source>
        <dbReference type="ARBA" id="ARBA00023136"/>
    </source>
</evidence>
<keyword evidence="5 7" id="KW-0811">Translocation</keyword>
<dbReference type="HAMAP" id="MF_00902">
    <property type="entry name" value="TatC"/>
    <property type="match status" value="1"/>
</dbReference>
<keyword evidence="9" id="KW-1185">Reference proteome</keyword>
<evidence type="ECO:0000256" key="3">
    <source>
        <dbReference type="ARBA" id="ARBA00022927"/>
    </source>
</evidence>
<keyword evidence="4 7" id="KW-1133">Transmembrane helix</keyword>
<feature type="transmembrane region" description="Helical" evidence="7">
    <location>
        <begin position="86"/>
        <end position="107"/>
    </location>
</feature>
<dbReference type="GO" id="GO:0033281">
    <property type="term" value="C:TAT protein transport complex"/>
    <property type="evidence" value="ECO:0007669"/>
    <property type="project" value="UniProtKB-UniRule"/>
</dbReference>
<feature type="transmembrane region" description="Helical" evidence="7">
    <location>
        <begin position="30"/>
        <end position="48"/>
    </location>
</feature>
<dbReference type="InterPro" id="IPR002033">
    <property type="entry name" value="TatC"/>
</dbReference>
<dbReference type="GO" id="GO:0065002">
    <property type="term" value="P:intracellular protein transmembrane transport"/>
    <property type="evidence" value="ECO:0007669"/>
    <property type="project" value="TreeGrafter"/>
</dbReference>
<comment type="subunit">
    <text evidence="7">The Tat system comprises two distinct complexes: a TatABC complex, containing multiple copies of TatA, TatB and TatC subunits, and a separate TatA complex, containing only TatA subunits. Substrates initially bind to the TatABC complex, which probably triggers association of the separate TatA complex to form the active translocon.</text>
</comment>
<dbReference type="PANTHER" id="PTHR30371">
    <property type="entry name" value="SEC-INDEPENDENT PROTEIN TRANSLOCASE PROTEIN TATC"/>
    <property type="match status" value="1"/>
</dbReference>
<feature type="transmembrane region" description="Helical" evidence="7">
    <location>
        <begin position="170"/>
        <end position="193"/>
    </location>
</feature>
<protein>
    <recommendedName>
        <fullName evidence="7">Sec-independent protein translocase protein TatC</fullName>
    </recommendedName>
</protein>
<keyword evidence="7" id="KW-0813">Transport</keyword>
<dbReference type="Proteomes" id="UP000195981">
    <property type="component" value="Unassembled WGS sequence"/>
</dbReference>
<comment type="subcellular location">
    <subcellularLocation>
        <location evidence="7">Cell membrane</location>
        <topology evidence="7">Multi-pass membrane protein</topology>
    </subcellularLocation>
    <subcellularLocation>
        <location evidence="1">Membrane</location>
        <topology evidence="1">Multi-pass membrane protein</topology>
    </subcellularLocation>
</comment>
<dbReference type="PRINTS" id="PR01840">
    <property type="entry name" value="TATCFAMILY"/>
</dbReference>
<evidence type="ECO:0000256" key="1">
    <source>
        <dbReference type="ARBA" id="ARBA00004141"/>
    </source>
</evidence>
<proteinExistence type="inferred from homology"/>
<reference evidence="8 9" key="1">
    <citation type="submission" date="2017-02" db="EMBL/GenBank/DDBJ databases">
        <authorList>
            <person name="Peterson S.W."/>
        </authorList>
    </citation>
    <scope>NUCLEOTIDE SEQUENCE [LARGE SCALE GENOMIC DNA]</scope>
    <source>
        <strain evidence="8 9">CIP104813</strain>
    </source>
</reference>
<feature type="transmembrane region" description="Helical" evidence="7">
    <location>
        <begin position="229"/>
        <end position="249"/>
    </location>
</feature>
<accession>A0A1X6WUV5</accession>
<keyword evidence="7" id="KW-1003">Cell membrane</keyword>
<sequence length="289" mass="32422">MAREKKKRRPKDPEGRMSLGEHLTELRDRLVWCAVTILVLSIVGWFLYPTVFDYLQKPFREARALGLNATLNFDGVGKGLSVQLAMSAYIGLILASPMVIFQIWRFITPGLHRNERRYTLGFFGAAIPLFFIGCTAGYFMMNKAVPLLMEFTPQINGVDQIISYSDYLTLLVRTVLAFGIAFTLPVVLVLLNFIGILPGRTMLKAWRWVTLVCFTFTAVMVPTPDPFTMIFMALPMVGLYFAAVGIGIVHDKRVAARQDDDLDDDRASVIDDEVEAIDAPESIDEAGER</sequence>
<dbReference type="AlphaFoldDB" id="A0A1X6WUV5"/>
<gene>
    <name evidence="7" type="primary">tatC</name>
    <name evidence="8" type="ORF">FM110_02855</name>
</gene>
<evidence type="ECO:0000256" key="7">
    <source>
        <dbReference type="HAMAP-Rule" id="MF_00902"/>
    </source>
</evidence>
<dbReference type="EMBL" id="FWFG01000025">
    <property type="protein sequence ID" value="SLM89021.1"/>
    <property type="molecule type" value="Genomic_DNA"/>
</dbReference>
<dbReference type="NCBIfam" id="TIGR00945">
    <property type="entry name" value="tatC"/>
    <property type="match status" value="1"/>
</dbReference>
<organism evidence="8 9">
    <name type="scientific">Brachybacterium nesterenkovii</name>
    <dbReference type="NCBI Taxonomy" id="47847"/>
    <lineage>
        <taxon>Bacteria</taxon>
        <taxon>Bacillati</taxon>
        <taxon>Actinomycetota</taxon>
        <taxon>Actinomycetes</taxon>
        <taxon>Micrococcales</taxon>
        <taxon>Dermabacteraceae</taxon>
        <taxon>Brachybacterium</taxon>
    </lineage>
</organism>
<feature type="transmembrane region" description="Helical" evidence="7">
    <location>
        <begin position="205"/>
        <end position="223"/>
    </location>
</feature>
<keyword evidence="3 7" id="KW-0653">Protein transport</keyword>
<dbReference type="GO" id="GO:0009977">
    <property type="term" value="F:proton motive force dependent protein transmembrane transporter activity"/>
    <property type="evidence" value="ECO:0007669"/>
    <property type="project" value="TreeGrafter"/>
</dbReference>
<evidence type="ECO:0000256" key="4">
    <source>
        <dbReference type="ARBA" id="ARBA00022989"/>
    </source>
</evidence>
<evidence type="ECO:0000256" key="2">
    <source>
        <dbReference type="ARBA" id="ARBA00022692"/>
    </source>
</evidence>
<dbReference type="GO" id="GO:0043953">
    <property type="term" value="P:protein transport by the Tat complex"/>
    <property type="evidence" value="ECO:0007669"/>
    <property type="project" value="UniProtKB-UniRule"/>
</dbReference>
<keyword evidence="6 7" id="KW-0472">Membrane</keyword>
<dbReference type="PANTHER" id="PTHR30371:SF0">
    <property type="entry name" value="SEC-INDEPENDENT PROTEIN TRANSLOCASE PROTEIN TATC, CHLOROPLASTIC-RELATED"/>
    <property type="match status" value="1"/>
</dbReference>
<dbReference type="RefSeq" id="WP_234991862.1">
    <property type="nucleotide sequence ID" value="NZ_FWFG01000025.1"/>
</dbReference>
<evidence type="ECO:0000313" key="8">
    <source>
        <dbReference type="EMBL" id="SLM89021.1"/>
    </source>
</evidence>
<feature type="transmembrane region" description="Helical" evidence="7">
    <location>
        <begin position="119"/>
        <end position="141"/>
    </location>
</feature>
<comment type="similarity">
    <text evidence="7">Belongs to the TatC family.</text>
</comment>
<comment type="function">
    <text evidence="7">Part of the twin-arginine translocation (Tat) system that transports large folded proteins containing a characteristic twin-arginine motif in their signal peptide across membranes. Together with TatB, TatC is part of a receptor directly interacting with Tat signal peptides.</text>
</comment>
<dbReference type="Pfam" id="PF00902">
    <property type="entry name" value="TatC"/>
    <property type="match status" value="1"/>
</dbReference>